<dbReference type="PANTHER" id="PTHR19370">
    <property type="entry name" value="NADH-CYTOCHROME B5 REDUCTASE"/>
    <property type="match status" value="1"/>
</dbReference>
<dbReference type="FunFam" id="3.40.50.80:FF:000005">
    <property type="entry name" value="NADH-cytochrome b5 reductase"/>
    <property type="match status" value="1"/>
</dbReference>
<dbReference type="GO" id="GO:0016126">
    <property type="term" value="P:sterol biosynthetic process"/>
    <property type="evidence" value="ECO:0007669"/>
    <property type="project" value="UniProtKB-KW"/>
</dbReference>
<dbReference type="GO" id="GO:0090524">
    <property type="term" value="F:cytochrome-b5 reductase activity, acting on NADH"/>
    <property type="evidence" value="ECO:0007669"/>
    <property type="project" value="UniProtKB-EC"/>
</dbReference>
<dbReference type="PRINTS" id="PR00371">
    <property type="entry name" value="FPNCR"/>
</dbReference>
<dbReference type="eggNOG" id="KOG0534">
    <property type="taxonomic scope" value="Eukaryota"/>
</dbReference>
<dbReference type="STRING" id="595528.A0A0D2WJT5"/>
<keyword evidence="2 8" id="KW-0285">Flavoprotein</keyword>
<evidence type="ECO:0000256" key="4">
    <source>
        <dbReference type="ARBA" id="ARBA00022955"/>
    </source>
</evidence>
<keyword evidence="11" id="KW-1133">Transmembrane helix</keyword>
<feature type="binding site" evidence="8">
    <location>
        <position position="174"/>
    </location>
    <ligand>
        <name>FAD</name>
        <dbReference type="ChEBI" id="CHEBI:57692"/>
    </ligand>
</feature>
<keyword evidence="3 8" id="KW-0274">FAD</keyword>
<organism evidence="13 14">
    <name type="scientific">Capsaspora owczarzaki (strain ATCC 30864)</name>
    <dbReference type="NCBI Taxonomy" id="595528"/>
    <lineage>
        <taxon>Eukaryota</taxon>
        <taxon>Filasterea</taxon>
        <taxon>Capsaspora</taxon>
    </lineage>
</organism>
<evidence type="ECO:0000256" key="3">
    <source>
        <dbReference type="ARBA" id="ARBA00022827"/>
    </source>
</evidence>
<name>A0A0D2WJT5_CAPO3</name>
<comment type="catalytic activity">
    <reaction evidence="9">
        <text>2 Fe(III)-[cytochrome b5] + NADH = 2 Fe(II)-[cytochrome b5] + NAD(+) + H(+)</text>
        <dbReference type="Rhea" id="RHEA:46680"/>
        <dbReference type="Rhea" id="RHEA-COMP:10438"/>
        <dbReference type="Rhea" id="RHEA-COMP:10439"/>
        <dbReference type="ChEBI" id="CHEBI:15378"/>
        <dbReference type="ChEBI" id="CHEBI:29033"/>
        <dbReference type="ChEBI" id="CHEBI:29034"/>
        <dbReference type="ChEBI" id="CHEBI:57540"/>
        <dbReference type="ChEBI" id="CHEBI:57945"/>
        <dbReference type="EC" id="1.6.2.2"/>
    </reaction>
</comment>
<dbReference type="InterPro" id="IPR017938">
    <property type="entry name" value="Riboflavin_synthase-like_b-brl"/>
</dbReference>
<evidence type="ECO:0000313" key="14">
    <source>
        <dbReference type="Proteomes" id="UP000008743"/>
    </source>
</evidence>
<dbReference type="Pfam" id="PF00175">
    <property type="entry name" value="NAD_binding_1"/>
    <property type="match status" value="1"/>
</dbReference>
<evidence type="ECO:0000256" key="1">
    <source>
        <dbReference type="ARBA" id="ARBA00001974"/>
    </source>
</evidence>
<feature type="binding site" evidence="8">
    <location>
        <position position="189"/>
    </location>
    <ligand>
        <name>FAD</name>
        <dbReference type="ChEBI" id="CHEBI:57692"/>
    </ligand>
</feature>
<dbReference type="Gene3D" id="2.40.30.10">
    <property type="entry name" value="Translation factors"/>
    <property type="match status" value="1"/>
</dbReference>
<feature type="region of interest" description="Disordered" evidence="10">
    <location>
        <begin position="70"/>
        <end position="90"/>
    </location>
</feature>
<dbReference type="EC" id="1.6.2.2" evidence="9"/>
<dbReference type="AlphaFoldDB" id="A0A0D2WJT5"/>
<evidence type="ECO:0000256" key="10">
    <source>
        <dbReference type="SAM" id="MobiDB-lite"/>
    </source>
</evidence>
<feature type="binding site" evidence="8">
    <location>
        <position position="177"/>
    </location>
    <ligand>
        <name>FAD</name>
        <dbReference type="ChEBI" id="CHEBI:57692"/>
    </ligand>
</feature>
<evidence type="ECO:0000256" key="11">
    <source>
        <dbReference type="SAM" id="Phobius"/>
    </source>
</evidence>
<keyword evidence="7 9" id="KW-0520">NAD</keyword>
<comment type="similarity">
    <text evidence="9">Belongs to the flavoprotein pyridine nucleotide cytochrome reductase family.</text>
</comment>
<evidence type="ECO:0000256" key="7">
    <source>
        <dbReference type="ARBA" id="ARBA00023027"/>
    </source>
</evidence>
<feature type="domain" description="FAD-binding FR-type" evidence="12">
    <location>
        <begin position="103"/>
        <end position="215"/>
    </location>
</feature>
<dbReference type="FunCoup" id="A0A0D2WJT5">
    <property type="interactions" value="130"/>
</dbReference>
<dbReference type="OrthoDB" id="432685at2759"/>
<dbReference type="InterPro" id="IPR001709">
    <property type="entry name" value="Flavoprot_Pyr_Nucl_cyt_Rdtase"/>
</dbReference>
<dbReference type="SMR" id="A0A0D2WJT5"/>
<dbReference type="PRINTS" id="PR00406">
    <property type="entry name" value="CYTB5RDTASE"/>
</dbReference>
<dbReference type="CDD" id="cd06183">
    <property type="entry name" value="cyt_b5_reduct_like"/>
    <property type="match status" value="1"/>
</dbReference>
<dbReference type="Gene3D" id="3.40.50.80">
    <property type="entry name" value="Nucleotide-binding domain of ferredoxin-NADP reductase (FNR) module"/>
    <property type="match status" value="1"/>
</dbReference>
<evidence type="ECO:0000256" key="9">
    <source>
        <dbReference type="RuleBase" id="RU361226"/>
    </source>
</evidence>
<dbReference type="SUPFAM" id="SSF52343">
    <property type="entry name" value="Ferredoxin reductase-like, C-terminal NADP-linked domain"/>
    <property type="match status" value="1"/>
</dbReference>
<evidence type="ECO:0000256" key="8">
    <source>
        <dbReference type="PIRSR" id="PIRSR601834-1"/>
    </source>
</evidence>
<evidence type="ECO:0000256" key="6">
    <source>
        <dbReference type="ARBA" id="ARBA00023011"/>
    </source>
</evidence>
<dbReference type="SUPFAM" id="SSF63380">
    <property type="entry name" value="Riboflavin synthase domain-like"/>
    <property type="match status" value="1"/>
</dbReference>
<gene>
    <name evidence="13" type="ORF">CAOG_001121</name>
</gene>
<dbReference type="InterPro" id="IPR017927">
    <property type="entry name" value="FAD-bd_FR_type"/>
</dbReference>
<dbReference type="RefSeq" id="XP_004365992.2">
    <property type="nucleotide sequence ID" value="XM_004365935.2"/>
</dbReference>
<keyword evidence="6" id="KW-0756">Sterol biosynthesis</keyword>
<keyword evidence="11" id="KW-0472">Membrane</keyword>
<sequence length="363" mass="39089">MDSFIGLLQSNSSYILAVAAIAFTWMVAQKMGGGGAPGSGNSRGAAASCPFVNSGAAAASSTSTATATNTEVASAAAGQAPPKLSPGHPRVTAEGRLIALDPENKIAFKLVKKEHISHDTRRFRFALQSPEHVLGLPIGKHMNLSANIGDQLVVRPYTPTSSDDDLGYFELVVKVYFKNVHPKFPEGGKMSQYLEGLRIGDTVDVIGPKGRITYQGNGRLSVCEINKPEAFRQAKHFGLIAGGTGITPMLQVIAAVLKNPKDTTTLSLLFANQTENDILVRDMLEQYARDHPTRFKVWYTLDKAPAGWKFSEGFINADMIAEHLPAATPDAQILMCGPPPMINFACIPNLEKLGFTAEQFLKF</sequence>
<feature type="binding site" evidence="8">
    <location>
        <position position="172"/>
    </location>
    <ligand>
        <name>FAD</name>
        <dbReference type="ChEBI" id="CHEBI:57692"/>
    </ligand>
</feature>
<evidence type="ECO:0000259" key="12">
    <source>
        <dbReference type="PROSITE" id="PS51384"/>
    </source>
</evidence>
<dbReference type="InParanoid" id="A0A0D2WJT5"/>
<dbReference type="InterPro" id="IPR039261">
    <property type="entry name" value="FNR_nucleotide-bd"/>
</dbReference>
<evidence type="ECO:0000256" key="5">
    <source>
        <dbReference type="ARBA" id="ARBA00023002"/>
    </source>
</evidence>
<keyword evidence="5 9" id="KW-0560">Oxidoreductase</keyword>
<feature type="binding site" evidence="8">
    <location>
        <position position="190"/>
    </location>
    <ligand>
        <name>FAD</name>
        <dbReference type="ChEBI" id="CHEBI:57692"/>
    </ligand>
</feature>
<comment type="cofactor">
    <cofactor evidence="1 8 9">
        <name>FAD</name>
        <dbReference type="ChEBI" id="CHEBI:57692"/>
    </cofactor>
</comment>
<dbReference type="Proteomes" id="UP000008743">
    <property type="component" value="Unassembled WGS sequence"/>
</dbReference>
<dbReference type="GO" id="GO:0005739">
    <property type="term" value="C:mitochondrion"/>
    <property type="evidence" value="ECO:0007669"/>
    <property type="project" value="TreeGrafter"/>
</dbReference>
<keyword evidence="6" id="KW-0753">Steroid metabolism</keyword>
<feature type="binding site" evidence="8">
    <location>
        <position position="191"/>
    </location>
    <ligand>
        <name>FAD</name>
        <dbReference type="ChEBI" id="CHEBI:57692"/>
    </ligand>
</feature>
<dbReference type="EMBL" id="KE346360">
    <property type="protein sequence ID" value="KJE89688.1"/>
    <property type="molecule type" value="Genomic_DNA"/>
</dbReference>
<feature type="binding site" evidence="8">
    <location>
        <position position="247"/>
    </location>
    <ligand>
        <name>FAD</name>
        <dbReference type="ChEBI" id="CHEBI:57692"/>
    </ligand>
</feature>
<dbReference type="FunFam" id="2.40.30.10:FF:000021">
    <property type="entry name" value="NADH-cytochrome b5 reductase"/>
    <property type="match status" value="1"/>
</dbReference>
<proteinExistence type="inferred from homology"/>
<keyword evidence="4" id="KW-0443">Lipid metabolism</keyword>
<dbReference type="InterPro" id="IPR008333">
    <property type="entry name" value="Cbr1-like_FAD-bd_dom"/>
</dbReference>
<keyword evidence="6" id="KW-1207">Sterol metabolism</keyword>
<dbReference type="GO" id="GO:0071949">
    <property type="term" value="F:FAD binding"/>
    <property type="evidence" value="ECO:0007669"/>
    <property type="project" value="TreeGrafter"/>
</dbReference>
<dbReference type="PANTHER" id="PTHR19370:SF185">
    <property type="entry name" value="NADH-CYTOCHROME B5 REDUCTASE"/>
    <property type="match status" value="1"/>
</dbReference>
<keyword evidence="14" id="KW-1185">Reference proteome</keyword>
<evidence type="ECO:0000256" key="2">
    <source>
        <dbReference type="ARBA" id="ARBA00022630"/>
    </source>
</evidence>
<dbReference type="PROSITE" id="PS51384">
    <property type="entry name" value="FAD_FR"/>
    <property type="match status" value="1"/>
</dbReference>
<dbReference type="PhylomeDB" id="A0A0D2WJT5"/>
<feature type="binding site" evidence="8">
    <location>
        <position position="155"/>
    </location>
    <ligand>
        <name>FAD</name>
        <dbReference type="ChEBI" id="CHEBI:57692"/>
    </ligand>
</feature>
<feature type="binding site" evidence="8">
    <location>
        <position position="156"/>
    </location>
    <ligand>
        <name>FAD</name>
        <dbReference type="ChEBI" id="CHEBI:57692"/>
    </ligand>
</feature>
<keyword evidence="4" id="KW-0444">Lipid biosynthesis</keyword>
<dbReference type="Pfam" id="PF00970">
    <property type="entry name" value="FAD_binding_6"/>
    <property type="match status" value="1"/>
</dbReference>
<feature type="binding site" evidence="8">
    <location>
        <position position="157"/>
    </location>
    <ligand>
        <name>FAD</name>
        <dbReference type="ChEBI" id="CHEBI:57692"/>
    </ligand>
</feature>
<accession>A0A0D2WJT5</accession>
<feature type="transmembrane region" description="Helical" evidence="11">
    <location>
        <begin position="12"/>
        <end position="28"/>
    </location>
</feature>
<dbReference type="InterPro" id="IPR001433">
    <property type="entry name" value="OxRdtase_FAD/NAD-bd"/>
</dbReference>
<reference evidence="14" key="1">
    <citation type="submission" date="2011-02" db="EMBL/GenBank/DDBJ databases">
        <title>The Genome Sequence of Capsaspora owczarzaki ATCC 30864.</title>
        <authorList>
            <person name="Russ C."/>
            <person name="Cuomo C."/>
            <person name="Burger G."/>
            <person name="Gray M.W."/>
            <person name="Holland P.W.H."/>
            <person name="King N."/>
            <person name="Lang F.B.F."/>
            <person name="Roger A.J."/>
            <person name="Ruiz-Trillo I."/>
            <person name="Young S.K."/>
            <person name="Zeng Q."/>
            <person name="Gargeya S."/>
            <person name="Alvarado L."/>
            <person name="Berlin A."/>
            <person name="Chapman S.B."/>
            <person name="Chen Z."/>
            <person name="Freedman E."/>
            <person name="Gellesch M."/>
            <person name="Goldberg J."/>
            <person name="Griggs A."/>
            <person name="Gujja S."/>
            <person name="Heilman E."/>
            <person name="Heiman D."/>
            <person name="Howarth C."/>
            <person name="Mehta T."/>
            <person name="Neiman D."/>
            <person name="Pearson M."/>
            <person name="Roberts A."/>
            <person name="Saif S."/>
            <person name="Shea T."/>
            <person name="Shenoy N."/>
            <person name="Sisk P."/>
            <person name="Stolte C."/>
            <person name="Sykes S."/>
            <person name="White J."/>
            <person name="Yandava C."/>
            <person name="Haas B."/>
            <person name="Nusbaum C."/>
            <person name="Birren B."/>
        </authorList>
    </citation>
    <scope>NUCLEOTIDE SEQUENCE</scope>
    <source>
        <strain evidence="14">ATCC 30864</strain>
    </source>
</reference>
<keyword evidence="4" id="KW-0752">Steroid biosynthesis</keyword>
<dbReference type="InterPro" id="IPR001834">
    <property type="entry name" value="CBR-like"/>
</dbReference>
<evidence type="ECO:0000313" key="13">
    <source>
        <dbReference type="EMBL" id="KJE89688.1"/>
    </source>
</evidence>
<keyword evidence="11" id="KW-0812">Transmembrane</keyword>
<protein>
    <recommendedName>
        <fullName evidence="9">NADH-cytochrome b5 reductase</fullName>
        <ecNumber evidence="9">1.6.2.2</ecNumber>
    </recommendedName>
</protein>